<sequence>MNVCVREIIEAFPGREVSLTTRPDGRLSLTIGGEAQPAFHRVIDCESVLSRAQVGGLIRELVHDVQASGDRQPGQGASWLARERPVHDLASPFAARALTAHGDDPRSTRASC</sequence>
<organism evidence="2">
    <name type="scientific">Pseudomonas solani</name>
    <dbReference type="NCBI Taxonomy" id="2731552"/>
    <lineage>
        <taxon>Bacteria</taxon>
        <taxon>Pseudomonadati</taxon>
        <taxon>Pseudomonadota</taxon>
        <taxon>Gammaproteobacteria</taxon>
        <taxon>Pseudomonadales</taxon>
        <taxon>Pseudomonadaceae</taxon>
        <taxon>Pseudomonas</taxon>
    </lineage>
</organism>
<protein>
    <recommendedName>
        <fullName evidence="3">DUF3509 domain-containing protein</fullName>
    </recommendedName>
</protein>
<evidence type="ECO:0008006" key="3">
    <source>
        <dbReference type="Google" id="ProtNLM"/>
    </source>
</evidence>
<proteinExistence type="predicted"/>
<feature type="region of interest" description="Disordered" evidence="1">
    <location>
        <begin position="92"/>
        <end position="112"/>
    </location>
</feature>
<dbReference type="RefSeq" id="WP_184489880.1">
    <property type="nucleotide sequence ID" value="NZ_CP146285.1"/>
</dbReference>
<evidence type="ECO:0000313" key="2">
    <source>
        <dbReference type="EMBL" id="XBY66902.1"/>
    </source>
</evidence>
<accession>A0AAU7YB32</accession>
<gene>
    <name evidence="2" type="ORF">ABS648_14380</name>
</gene>
<evidence type="ECO:0000256" key="1">
    <source>
        <dbReference type="SAM" id="MobiDB-lite"/>
    </source>
</evidence>
<dbReference type="EMBL" id="CP158373">
    <property type="protein sequence ID" value="XBY66902.1"/>
    <property type="molecule type" value="Genomic_DNA"/>
</dbReference>
<reference evidence="2" key="1">
    <citation type="submission" date="2023-08" db="EMBL/GenBank/DDBJ databases">
        <title>Increased levels of nutrients transform a symbiont into a lethal pathobiont.</title>
        <authorList>
            <person name="Lachnit T."/>
            <person name="Ulrich L."/>
            <person name="Willmer F.M."/>
            <person name="Hasenbein T."/>
            <person name="Steiner L.X."/>
            <person name="Wolters M."/>
            <person name="Herbst E.M."/>
            <person name="Deines P."/>
        </authorList>
    </citation>
    <scope>NUCLEOTIDE SEQUENCE</scope>
    <source>
        <strain evidence="2">T3</strain>
    </source>
</reference>
<feature type="compositionally biased region" description="Basic and acidic residues" evidence="1">
    <location>
        <begin position="101"/>
        <end position="112"/>
    </location>
</feature>
<name>A0AAU7YB32_9PSED</name>
<dbReference type="AlphaFoldDB" id="A0AAU7YB32"/>